<gene>
    <name evidence="2" type="ORF">HAX54_011609</name>
</gene>
<accession>A0ABS8TID1</accession>
<comment type="caution">
    <text evidence="2">The sequence shown here is derived from an EMBL/GenBank/DDBJ whole genome shotgun (WGS) entry which is preliminary data.</text>
</comment>
<dbReference type="EMBL" id="JACEIK010001663">
    <property type="protein sequence ID" value="MCD7471275.1"/>
    <property type="molecule type" value="Genomic_DNA"/>
</dbReference>
<protein>
    <submittedName>
        <fullName evidence="2">Uncharacterized protein</fullName>
    </submittedName>
</protein>
<reference evidence="2 3" key="1">
    <citation type="journal article" date="2021" name="BMC Genomics">
        <title>Datura genome reveals duplications of psychoactive alkaloid biosynthetic genes and high mutation rate following tissue culture.</title>
        <authorList>
            <person name="Rajewski A."/>
            <person name="Carter-House D."/>
            <person name="Stajich J."/>
            <person name="Litt A."/>
        </authorList>
    </citation>
    <scope>NUCLEOTIDE SEQUENCE [LARGE SCALE GENOMIC DNA]</scope>
    <source>
        <strain evidence="2">AR-01</strain>
    </source>
</reference>
<evidence type="ECO:0000313" key="2">
    <source>
        <dbReference type="EMBL" id="MCD7471275.1"/>
    </source>
</evidence>
<evidence type="ECO:0000256" key="1">
    <source>
        <dbReference type="SAM" id="MobiDB-lite"/>
    </source>
</evidence>
<feature type="compositionally biased region" description="Acidic residues" evidence="1">
    <location>
        <begin position="81"/>
        <end position="97"/>
    </location>
</feature>
<proteinExistence type="predicted"/>
<feature type="compositionally biased region" description="Basic and acidic residues" evidence="1">
    <location>
        <begin position="98"/>
        <end position="108"/>
    </location>
</feature>
<feature type="region of interest" description="Disordered" evidence="1">
    <location>
        <begin position="81"/>
        <end position="108"/>
    </location>
</feature>
<name>A0ABS8TID1_DATST</name>
<organism evidence="2 3">
    <name type="scientific">Datura stramonium</name>
    <name type="common">Jimsonweed</name>
    <name type="synonym">Common thornapple</name>
    <dbReference type="NCBI Taxonomy" id="4076"/>
    <lineage>
        <taxon>Eukaryota</taxon>
        <taxon>Viridiplantae</taxon>
        <taxon>Streptophyta</taxon>
        <taxon>Embryophyta</taxon>
        <taxon>Tracheophyta</taxon>
        <taxon>Spermatophyta</taxon>
        <taxon>Magnoliopsida</taxon>
        <taxon>eudicotyledons</taxon>
        <taxon>Gunneridae</taxon>
        <taxon>Pentapetalae</taxon>
        <taxon>asterids</taxon>
        <taxon>lamiids</taxon>
        <taxon>Solanales</taxon>
        <taxon>Solanaceae</taxon>
        <taxon>Solanoideae</taxon>
        <taxon>Datureae</taxon>
        <taxon>Datura</taxon>
    </lineage>
</organism>
<dbReference type="Proteomes" id="UP000823775">
    <property type="component" value="Unassembled WGS sequence"/>
</dbReference>
<keyword evidence="3" id="KW-1185">Reference proteome</keyword>
<evidence type="ECO:0000313" key="3">
    <source>
        <dbReference type="Proteomes" id="UP000823775"/>
    </source>
</evidence>
<sequence>MNPTIKKRKREPFITYPSEAAKAHDPHTVDNIATDTSTSTPALAEALVSSSATLVEAQPTQSHSAVWMVQNLEQRVSALEEEEDFEKEGVETDEEPFEEVHMTEGKDEEQERLQILLLPLQFPLLWPSLRRPVTPQTQKKFLRPHKPRHIKVPEVL</sequence>